<dbReference type="AlphaFoldDB" id="A0A6P6DUS9"/>
<dbReference type="OrthoDB" id="344345at2759"/>
<dbReference type="Gene3D" id="1.20.5.170">
    <property type="match status" value="1"/>
</dbReference>
<name>A0A6P6DUS9_OCTDE</name>
<keyword evidence="8" id="KW-0539">Nucleus</keyword>
<dbReference type="CTD" id="54830"/>
<dbReference type="InParanoid" id="A0A6P6DUS9"/>
<evidence type="ECO:0000256" key="5">
    <source>
        <dbReference type="ARBA" id="ARBA00022927"/>
    </source>
</evidence>
<evidence type="ECO:0000259" key="10">
    <source>
        <dbReference type="Pfam" id="PF05064"/>
    </source>
</evidence>
<protein>
    <submittedName>
        <fullName evidence="12">Nucleoporin-62 C-terminal-like protein</fullName>
    </submittedName>
</protein>
<feature type="domain" description="Nucleoporin NSP1-like C-terminal" evidence="10">
    <location>
        <begin position="102"/>
        <end position="214"/>
    </location>
</feature>
<dbReference type="Pfam" id="PF05064">
    <property type="entry name" value="Nsp1_C"/>
    <property type="match status" value="1"/>
</dbReference>
<dbReference type="InterPro" id="IPR026010">
    <property type="entry name" value="NSP1/NUP62"/>
</dbReference>
<keyword evidence="3" id="KW-0813">Transport</keyword>
<evidence type="ECO:0000256" key="8">
    <source>
        <dbReference type="ARBA" id="ARBA00023242"/>
    </source>
</evidence>
<evidence type="ECO:0000256" key="9">
    <source>
        <dbReference type="SAM" id="Coils"/>
    </source>
</evidence>
<dbReference type="FunCoup" id="A0A6P6DUS9">
    <property type="interactions" value="2"/>
</dbReference>
<keyword evidence="4" id="KW-0509">mRNA transport</keyword>
<dbReference type="GO" id="GO:0017056">
    <property type="term" value="F:structural constituent of nuclear pore"/>
    <property type="evidence" value="ECO:0007669"/>
    <property type="project" value="InterPro"/>
</dbReference>
<dbReference type="GO" id="GO:0051028">
    <property type="term" value="P:mRNA transport"/>
    <property type="evidence" value="ECO:0007669"/>
    <property type="project" value="UniProtKB-KW"/>
</dbReference>
<dbReference type="GeneID" id="101578372"/>
<gene>
    <name evidence="12" type="primary">Nup62cl</name>
</gene>
<keyword evidence="11" id="KW-1185">Reference proteome</keyword>
<proteinExistence type="inferred from homology"/>
<evidence type="ECO:0000256" key="3">
    <source>
        <dbReference type="ARBA" id="ARBA00022448"/>
    </source>
</evidence>
<comment type="subcellular location">
    <subcellularLocation>
        <location evidence="1">Nucleus</location>
        <location evidence="1">Nuclear pore complex</location>
    </subcellularLocation>
</comment>
<dbReference type="GO" id="GO:0005543">
    <property type="term" value="F:phospholipid binding"/>
    <property type="evidence" value="ECO:0007669"/>
    <property type="project" value="TreeGrafter"/>
</dbReference>
<evidence type="ECO:0000313" key="11">
    <source>
        <dbReference type="Proteomes" id="UP000515203"/>
    </source>
</evidence>
<keyword evidence="5" id="KW-0653">Protein transport</keyword>
<evidence type="ECO:0000256" key="1">
    <source>
        <dbReference type="ARBA" id="ARBA00004567"/>
    </source>
</evidence>
<organism evidence="11 12">
    <name type="scientific">Octodon degus</name>
    <name type="common">Degu</name>
    <name type="synonym">Sciurus degus</name>
    <dbReference type="NCBI Taxonomy" id="10160"/>
    <lineage>
        <taxon>Eukaryota</taxon>
        <taxon>Metazoa</taxon>
        <taxon>Chordata</taxon>
        <taxon>Craniata</taxon>
        <taxon>Vertebrata</taxon>
        <taxon>Euteleostomi</taxon>
        <taxon>Mammalia</taxon>
        <taxon>Eutheria</taxon>
        <taxon>Euarchontoglires</taxon>
        <taxon>Glires</taxon>
        <taxon>Rodentia</taxon>
        <taxon>Hystricomorpha</taxon>
        <taxon>Octodontidae</taxon>
        <taxon>Octodon</taxon>
    </lineage>
</organism>
<reference evidence="12" key="1">
    <citation type="submission" date="2025-08" db="UniProtKB">
        <authorList>
            <consortium name="RefSeq"/>
        </authorList>
    </citation>
    <scope>IDENTIFICATION</scope>
</reference>
<keyword evidence="9" id="KW-0175">Coiled coil</keyword>
<dbReference type="InterPro" id="IPR007758">
    <property type="entry name" value="Nucleoporin_NSP1_C"/>
</dbReference>
<dbReference type="GO" id="GO:0006606">
    <property type="term" value="P:protein import into nucleus"/>
    <property type="evidence" value="ECO:0007669"/>
    <property type="project" value="TreeGrafter"/>
</dbReference>
<comment type="similarity">
    <text evidence="2">Belongs to the nucleoporin NSP1/NUP62 family.</text>
</comment>
<keyword evidence="6" id="KW-0811">Translocation</keyword>
<keyword evidence="7" id="KW-0906">Nuclear pore complex</keyword>
<dbReference type="Proteomes" id="UP000515203">
    <property type="component" value="Unplaced"/>
</dbReference>
<sequence>MLFTTISNVSASTAATELLFGAPTTSTRILGGITLEFGIEFSGVGEAASTSTTTFTTTTTTVTTNTITTVTSGLNLSGRPLTSTGINNTDLVSISSVPLTSTVNSIVTPVMTYSQLDGQINKCSLEEEDQENCFQYQATQGNAWDHKLIENGEKLSLKVTALHEEVEKMKLEQKRLEQELNFILYQKKELEDLVTPAEESVKNESGLVYLQHTEEKERMHVERR</sequence>
<dbReference type="GO" id="GO:0044613">
    <property type="term" value="C:nuclear pore central transport channel"/>
    <property type="evidence" value="ECO:0007669"/>
    <property type="project" value="TreeGrafter"/>
</dbReference>
<evidence type="ECO:0000256" key="6">
    <source>
        <dbReference type="ARBA" id="ARBA00023010"/>
    </source>
</evidence>
<evidence type="ECO:0000256" key="7">
    <source>
        <dbReference type="ARBA" id="ARBA00023132"/>
    </source>
</evidence>
<dbReference type="PANTHER" id="PTHR12084:SF0">
    <property type="entry name" value="NUCLEAR PORE GLYCOPROTEIN P62"/>
    <property type="match status" value="1"/>
</dbReference>
<dbReference type="PANTHER" id="PTHR12084">
    <property type="entry name" value="NUCLEAR PORE GLYCOPROTEIN P62-RELATED"/>
    <property type="match status" value="1"/>
</dbReference>
<evidence type="ECO:0000313" key="12">
    <source>
        <dbReference type="RefSeq" id="XP_023563770.1"/>
    </source>
</evidence>
<evidence type="ECO:0000256" key="2">
    <source>
        <dbReference type="ARBA" id="ARBA00005911"/>
    </source>
</evidence>
<dbReference type="GO" id="GO:0006405">
    <property type="term" value="P:RNA export from nucleus"/>
    <property type="evidence" value="ECO:0007669"/>
    <property type="project" value="TreeGrafter"/>
</dbReference>
<evidence type="ECO:0000256" key="4">
    <source>
        <dbReference type="ARBA" id="ARBA00022816"/>
    </source>
</evidence>
<feature type="coiled-coil region" evidence="9">
    <location>
        <begin position="159"/>
        <end position="193"/>
    </location>
</feature>
<accession>A0A6P6DUS9</accession>
<dbReference type="RefSeq" id="XP_023563770.1">
    <property type="nucleotide sequence ID" value="XM_023708002.1"/>
</dbReference>